<dbReference type="InterPro" id="IPR025331">
    <property type="entry name" value="TNT"/>
</dbReference>
<feature type="domain" description="TNT" evidence="2">
    <location>
        <begin position="230"/>
        <end position="324"/>
    </location>
</feature>
<dbReference type="Proteomes" id="UP000324701">
    <property type="component" value="Unassembled WGS sequence"/>
</dbReference>
<keyword evidence="4" id="KW-1185">Reference proteome</keyword>
<proteinExistence type="predicted"/>
<evidence type="ECO:0000259" key="2">
    <source>
        <dbReference type="Pfam" id="PF14021"/>
    </source>
</evidence>
<gene>
    <name evidence="3" type="ORF">F0Q45_25110</name>
</gene>
<dbReference type="AlphaFoldDB" id="A0A5B1B6N6"/>
<sequence length="331" mass="34479">MPSSTPRPAEHTSASASPAGTSTELAPATSGPSTPAASRALAPRLTASVSPAEPPAPRGDVPHMLADRAVSNSLPPEPSPRAGGTRGPGDATGNFGPGDRQWGQELGADDTLRHGIAPEEDRTVGETHYVADRAQGLQVPTKVPGLDYSFPAGDALRVLEHPGAEITRLADGGVPANVLDGYKPLAGRTLEEFEGEFTARGKKGEIVWDWDTQAPNNGFAGDPMETDHFPSGLGLDRLGPNGGGYLSPEGTPLAERATPPGLAAQYHVFQGTGNPVPPDKNWLVLHGRAKSAFGQPGGGEQWVVIDRATGEPVSVAELKRSEMIIELLRSD</sequence>
<name>A0A5B1B6N6_MYCSI</name>
<feature type="compositionally biased region" description="Low complexity" evidence="1">
    <location>
        <begin position="12"/>
        <end position="40"/>
    </location>
</feature>
<evidence type="ECO:0000313" key="3">
    <source>
        <dbReference type="EMBL" id="KAA1244118.1"/>
    </source>
</evidence>
<dbReference type="GO" id="GO:0050135">
    <property type="term" value="F:NADP+ nucleosidase activity"/>
    <property type="evidence" value="ECO:0007669"/>
    <property type="project" value="InterPro"/>
</dbReference>
<dbReference type="EMBL" id="VTZN01000307">
    <property type="protein sequence ID" value="KAA1244118.1"/>
    <property type="molecule type" value="Genomic_DNA"/>
</dbReference>
<comment type="caution">
    <text evidence="3">The sequence shown here is derived from an EMBL/GenBank/DDBJ whole genome shotgun (WGS) entry which is preliminary data.</text>
</comment>
<reference evidence="3 4" key="1">
    <citation type="submission" date="2019-09" db="EMBL/GenBank/DDBJ databases">
        <title>Report of infection by Mycobacterium simiae a patient suffering from pulmonary tuberculosis.</title>
        <authorList>
            <person name="Mohanty P.S."/>
            <person name="Bansal A.K."/>
            <person name="Singh H."/>
            <person name="Sharma S."/>
            <person name="Patil S.A."/>
            <person name="Upadhaya P."/>
            <person name="Singh P.K."/>
            <person name="Kumar D."/>
            <person name="Kumar S."/>
            <person name="Singh R.K."/>
            <person name="Chaudhary B."/>
        </authorList>
    </citation>
    <scope>NUCLEOTIDE SEQUENCE [LARGE SCALE GENOMIC DNA]</scope>
    <source>
        <strain evidence="3 4">JAL-560-SIM</strain>
    </source>
</reference>
<protein>
    <submittedName>
        <fullName evidence="3">DUF4237 domain-containing protein</fullName>
    </submittedName>
</protein>
<evidence type="ECO:0000256" key="1">
    <source>
        <dbReference type="SAM" id="MobiDB-lite"/>
    </source>
</evidence>
<dbReference type="Pfam" id="PF14021">
    <property type="entry name" value="TNT"/>
    <property type="match status" value="1"/>
</dbReference>
<evidence type="ECO:0000313" key="4">
    <source>
        <dbReference type="Proteomes" id="UP000324701"/>
    </source>
</evidence>
<feature type="region of interest" description="Disordered" evidence="1">
    <location>
        <begin position="1"/>
        <end position="105"/>
    </location>
</feature>
<organism evidence="3 4">
    <name type="scientific">Mycobacterium simiae</name>
    <name type="common">Mycobacterium habana</name>
    <dbReference type="NCBI Taxonomy" id="1784"/>
    <lineage>
        <taxon>Bacteria</taxon>
        <taxon>Bacillati</taxon>
        <taxon>Actinomycetota</taxon>
        <taxon>Actinomycetes</taxon>
        <taxon>Mycobacteriales</taxon>
        <taxon>Mycobacteriaceae</taxon>
        <taxon>Mycobacterium</taxon>
        <taxon>Mycobacterium simiae complex</taxon>
    </lineage>
</organism>
<accession>A0A5B1B6N6</accession>
<dbReference type="OrthoDB" id="4752312at2"/>